<evidence type="ECO:0008006" key="3">
    <source>
        <dbReference type="Google" id="ProtNLM"/>
    </source>
</evidence>
<protein>
    <recommendedName>
        <fullName evidence="3">Methyltransferase type 12</fullName>
    </recommendedName>
</protein>
<dbReference type="Proteomes" id="UP000194137">
    <property type="component" value="Chromosome"/>
</dbReference>
<proteinExistence type="predicted"/>
<dbReference type="Gene3D" id="3.40.50.150">
    <property type="entry name" value="Vaccinia Virus protein VP39"/>
    <property type="match status" value="1"/>
</dbReference>
<name>A0A1W6ZM09_9HYPH</name>
<organism evidence="1 2">
    <name type="scientific">Pseudorhodoplanes sinuspersici</name>
    <dbReference type="NCBI Taxonomy" id="1235591"/>
    <lineage>
        <taxon>Bacteria</taxon>
        <taxon>Pseudomonadati</taxon>
        <taxon>Pseudomonadota</taxon>
        <taxon>Alphaproteobacteria</taxon>
        <taxon>Hyphomicrobiales</taxon>
        <taxon>Pseudorhodoplanes</taxon>
    </lineage>
</organism>
<evidence type="ECO:0000313" key="2">
    <source>
        <dbReference type="Proteomes" id="UP000194137"/>
    </source>
</evidence>
<accession>A0A1W6ZM09</accession>
<gene>
    <name evidence="1" type="ORF">CAK95_04615</name>
</gene>
<dbReference type="SUPFAM" id="SSF53335">
    <property type="entry name" value="S-adenosyl-L-methionine-dependent methyltransferases"/>
    <property type="match status" value="1"/>
</dbReference>
<dbReference type="RefSeq" id="WP_086086872.1">
    <property type="nucleotide sequence ID" value="NZ_CP021112.1"/>
</dbReference>
<sequence length="262" mass="29232">MMQINTATPPSPYWPAGWSVDAFSVVDRMMPEFHPSDTVTKYPLRYLRYWFIRHLLEAHARKLGRPIDVLEVGVDRGQMLAFMDPSPERKIPSIASRWHAVDVKADEAQLLALGYSGYTSFNVDGSAKPPLERQYDAMIFLHLLEHLHAPEACLAAFLPFLKDDGIMTGGSPTMPKLFADLGYEKRLAKNAGNFGHVSVISPERIEQFADTHGLKVAFLSGSFLARNNGKAIENSSAWLRLNVAFGSLFPSLGSEVYFSLSR</sequence>
<dbReference type="InterPro" id="IPR029063">
    <property type="entry name" value="SAM-dependent_MTases_sf"/>
</dbReference>
<dbReference type="EMBL" id="CP021112">
    <property type="protein sequence ID" value="ARP98453.1"/>
    <property type="molecule type" value="Genomic_DNA"/>
</dbReference>
<keyword evidence="2" id="KW-1185">Reference proteome</keyword>
<dbReference type="AlphaFoldDB" id="A0A1W6ZM09"/>
<dbReference type="KEGG" id="psin:CAK95_04615"/>
<dbReference type="Pfam" id="PF13489">
    <property type="entry name" value="Methyltransf_23"/>
    <property type="match status" value="1"/>
</dbReference>
<evidence type="ECO:0000313" key="1">
    <source>
        <dbReference type="EMBL" id="ARP98453.1"/>
    </source>
</evidence>
<reference evidence="1 2" key="1">
    <citation type="submission" date="2017-05" db="EMBL/GenBank/DDBJ databases">
        <title>Full genome sequence of Pseudorhodoplanes sinuspersici.</title>
        <authorList>
            <person name="Dastgheib S.M.M."/>
            <person name="Shavandi M."/>
            <person name="Tirandaz H."/>
        </authorList>
    </citation>
    <scope>NUCLEOTIDE SEQUENCE [LARGE SCALE GENOMIC DNA]</scope>
    <source>
        <strain evidence="1 2">RIPI110</strain>
    </source>
</reference>